<evidence type="ECO:0000313" key="2">
    <source>
        <dbReference type="EMBL" id="RIY31631.1"/>
    </source>
</evidence>
<dbReference type="GO" id="GO:0003676">
    <property type="term" value="F:nucleic acid binding"/>
    <property type="evidence" value="ECO:0007669"/>
    <property type="project" value="InterPro"/>
</dbReference>
<accession>A0A3A1Y2H0</accession>
<dbReference type="AlphaFoldDB" id="A0A3A1Y2H0"/>
<proteinExistence type="predicted"/>
<evidence type="ECO:0000256" key="1">
    <source>
        <dbReference type="SAM" id="MobiDB-lite"/>
    </source>
</evidence>
<name>A0A3A1Y2H0_9GAMM</name>
<feature type="compositionally biased region" description="Polar residues" evidence="1">
    <location>
        <begin position="613"/>
        <end position="622"/>
    </location>
</feature>
<feature type="region of interest" description="Disordered" evidence="1">
    <location>
        <begin position="603"/>
        <end position="622"/>
    </location>
</feature>
<gene>
    <name evidence="2" type="ORF">CJP74_06815</name>
</gene>
<organism evidence="2 3">
    <name type="scientific">Psittacicella melopsittaci</name>
    <dbReference type="NCBI Taxonomy" id="2028576"/>
    <lineage>
        <taxon>Bacteria</taxon>
        <taxon>Pseudomonadati</taxon>
        <taxon>Pseudomonadota</taxon>
        <taxon>Gammaproteobacteria</taxon>
        <taxon>Pasteurellales</taxon>
        <taxon>Psittacicellaceae</taxon>
        <taxon>Psittacicella</taxon>
    </lineage>
</organism>
<dbReference type="SUPFAM" id="SSF53098">
    <property type="entry name" value="Ribonuclease H-like"/>
    <property type="match status" value="1"/>
</dbReference>
<sequence>MRRKDTDFVPIKSIPKDIINTYIVYDYETYGLDVRKAGIAQLAAVKLDSSLNYIEENDFNYEVDIYKDQLISPIASIKTGFKITPIVDYQGNILDWDLVGRVRGRAKLSEPLLAYAWNEYLKENKNTCILGYNNFNFDDKVTSNLFFRNFINPYQWFYENGNTRVDLYPIAVAFANLCPKAINWPIDQTTGNISFKLEEITKANKFSHLNAHDAMSDVKACVQLLHAFNAPRLDNSLFSPEELQSLYNINFSPKACLKYLLNFRLRDTVTKYLEGKYKNSFVYFDVNARKRDTLHLTPVFCLNNLVDKAIEREAILLDLSIKHEDLVEFFSWNEQELGDFLSLSPRYRKFRSPALFVELNKFPLFAELKECSQNPLLSDAEFLDNYNTNVNYVLDLPTQVKIDLFNRLTQVGKNRFSGKVPDQTFSDKVYVPVQESEEVVYSNEQMLYKHQVKDKLLTLDNQIKIFPDTFLNKSFNTINNNREVFQGEFGLNFDRFNYQLAQISRDPILNNMFILFKGNADFYNLTAELKFDYLNKIEARLELSREEFDNGLVDLRRLYVEDREKFLQEYNLNEIQEINKNTLAYYDFIKSKIGQYRNELSNLDYEKPEQEENAQSTTEEEK</sequence>
<dbReference type="InterPro" id="IPR036397">
    <property type="entry name" value="RNaseH_sf"/>
</dbReference>
<evidence type="ECO:0000313" key="3">
    <source>
        <dbReference type="Proteomes" id="UP000266258"/>
    </source>
</evidence>
<keyword evidence="3" id="KW-1185">Reference proteome</keyword>
<dbReference type="InterPro" id="IPR012337">
    <property type="entry name" value="RNaseH-like_sf"/>
</dbReference>
<dbReference type="RefSeq" id="WP_119497601.1">
    <property type="nucleotide sequence ID" value="NZ_NRJH01000058.1"/>
</dbReference>
<dbReference type="Gene3D" id="3.30.420.10">
    <property type="entry name" value="Ribonuclease H-like superfamily/Ribonuclease H"/>
    <property type="match status" value="1"/>
</dbReference>
<dbReference type="Proteomes" id="UP000266258">
    <property type="component" value="Unassembled WGS sequence"/>
</dbReference>
<reference evidence="2 3" key="1">
    <citation type="submission" date="2017-08" db="EMBL/GenBank/DDBJ databases">
        <title>Reclassification of Bisgaard taxon 37 and 44.</title>
        <authorList>
            <person name="Christensen H."/>
        </authorList>
    </citation>
    <scope>NUCLEOTIDE SEQUENCE [LARGE SCALE GENOMIC DNA]</scope>
    <source>
        <strain evidence="2 3">B96_4</strain>
    </source>
</reference>
<dbReference type="OrthoDB" id="9763470at2"/>
<comment type="caution">
    <text evidence="2">The sequence shown here is derived from an EMBL/GenBank/DDBJ whole genome shotgun (WGS) entry which is preliminary data.</text>
</comment>
<dbReference type="EMBL" id="NRJH01000058">
    <property type="protein sequence ID" value="RIY31631.1"/>
    <property type="molecule type" value="Genomic_DNA"/>
</dbReference>
<protein>
    <submittedName>
        <fullName evidence="2">Uncharacterized protein</fullName>
    </submittedName>
</protein>